<proteinExistence type="predicted"/>
<comment type="caution">
    <text evidence="1">The sequence shown here is derived from an EMBL/GenBank/DDBJ whole genome shotgun (WGS) entry which is preliminary data.</text>
</comment>
<evidence type="ECO:0000313" key="2">
    <source>
        <dbReference type="Proteomes" id="UP001206925"/>
    </source>
</evidence>
<accession>A0AAD5BZR1</accession>
<reference evidence="1" key="1">
    <citation type="submission" date="2022-06" db="EMBL/GenBank/DDBJ databases">
        <title>Uncovering the hologenomic basis of an extraordinary plant invasion.</title>
        <authorList>
            <person name="Bieker V.C."/>
            <person name="Martin M.D."/>
            <person name="Gilbert T."/>
            <person name="Hodgins K."/>
            <person name="Battlay P."/>
            <person name="Petersen B."/>
            <person name="Wilson J."/>
        </authorList>
    </citation>
    <scope>NUCLEOTIDE SEQUENCE</scope>
    <source>
        <strain evidence="1">AA19_3_7</strain>
        <tissue evidence="1">Leaf</tissue>
    </source>
</reference>
<organism evidence="1 2">
    <name type="scientific">Ambrosia artemisiifolia</name>
    <name type="common">Common ragweed</name>
    <dbReference type="NCBI Taxonomy" id="4212"/>
    <lineage>
        <taxon>Eukaryota</taxon>
        <taxon>Viridiplantae</taxon>
        <taxon>Streptophyta</taxon>
        <taxon>Embryophyta</taxon>
        <taxon>Tracheophyta</taxon>
        <taxon>Spermatophyta</taxon>
        <taxon>Magnoliopsida</taxon>
        <taxon>eudicotyledons</taxon>
        <taxon>Gunneridae</taxon>
        <taxon>Pentapetalae</taxon>
        <taxon>asterids</taxon>
        <taxon>campanulids</taxon>
        <taxon>Asterales</taxon>
        <taxon>Asteraceae</taxon>
        <taxon>Asteroideae</taxon>
        <taxon>Heliantheae alliance</taxon>
        <taxon>Heliantheae</taxon>
        <taxon>Ambrosia</taxon>
    </lineage>
</organism>
<dbReference type="AlphaFoldDB" id="A0AAD5BZR1"/>
<name>A0AAD5BZR1_AMBAR</name>
<keyword evidence="2" id="KW-1185">Reference proteome</keyword>
<dbReference type="EMBL" id="JAMZMK010010262">
    <property type="protein sequence ID" value="KAI7732285.1"/>
    <property type="molecule type" value="Genomic_DNA"/>
</dbReference>
<gene>
    <name evidence="1" type="ORF">M8C21_027998</name>
</gene>
<protein>
    <submittedName>
        <fullName evidence="1">Uncharacterized protein</fullName>
    </submittedName>
</protein>
<evidence type="ECO:0000313" key="1">
    <source>
        <dbReference type="EMBL" id="KAI7732285.1"/>
    </source>
</evidence>
<dbReference type="Proteomes" id="UP001206925">
    <property type="component" value="Unassembled WGS sequence"/>
</dbReference>
<sequence length="114" mass="13107">MFGPNEMKVGDHITITLGGEFHNSRTKECGIGIVYEDDEKIEEEDALGYYKSWNHIIGGDLSAFQLTTGEYALANYEFRRFFVSTADYFPLTHHSSRVKEERVRFKAFSGKKEV</sequence>